<dbReference type="SUPFAM" id="SSF48452">
    <property type="entry name" value="TPR-like"/>
    <property type="match status" value="2"/>
</dbReference>
<feature type="region of interest" description="Disordered" evidence="1">
    <location>
        <begin position="711"/>
        <end position="735"/>
    </location>
</feature>
<dbReference type="RefSeq" id="WP_090803815.1">
    <property type="nucleotide sequence ID" value="NZ_FNQB01000005.1"/>
</dbReference>
<proteinExistence type="predicted"/>
<dbReference type="EMBL" id="FNQB01000005">
    <property type="protein sequence ID" value="SDZ65075.1"/>
    <property type="molecule type" value="Genomic_DNA"/>
</dbReference>
<keyword evidence="2" id="KW-0812">Transmembrane</keyword>
<reference evidence="4" key="1">
    <citation type="submission" date="2016-10" db="EMBL/GenBank/DDBJ databases">
        <authorList>
            <person name="Varghese N."/>
            <person name="Submissions S."/>
        </authorList>
    </citation>
    <scope>NUCLEOTIDE SEQUENCE [LARGE SCALE GENOMIC DNA]</scope>
    <source>
        <strain evidence="4">DSM 44718</strain>
    </source>
</reference>
<dbReference type="Gene3D" id="3.40.50.300">
    <property type="entry name" value="P-loop containing nucleotide triphosphate hydrolases"/>
    <property type="match status" value="1"/>
</dbReference>
<accession>A0A1H3UTA1</accession>
<dbReference type="SUPFAM" id="SSF52540">
    <property type="entry name" value="P-loop containing nucleoside triphosphate hydrolases"/>
    <property type="match status" value="1"/>
</dbReference>
<dbReference type="InterPro" id="IPR027417">
    <property type="entry name" value="P-loop_NTPase"/>
</dbReference>
<dbReference type="STRING" id="137265.SAMN05421684_7919"/>
<gene>
    <name evidence="3" type="ORF">SAMN05421684_7919</name>
</gene>
<name>A0A1H3UTA1_9ACTN</name>
<keyword evidence="4" id="KW-1185">Reference proteome</keyword>
<dbReference type="InterPro" id="IPR011990">
    <property type="entry name" value="TPR-like_helical_dom_sf"/>
</dbReference>
<evidence type="ECO:0000313" key="3">
    <source>
        <dbReference type="EMBL" id="SDZ65075.1"/>
    </source>
</evidence>
<dbReference type="Pfam" id="PF13424">
    <property type="entry name" value="TPR_12"/>
    <property type="match status" value="2"/>
</dbReference>
<sequence length="735" mass="78668">MTALVLLPVVTNLATDALPDGLAGWGSVAVAVALGMVVTWFTRRRGAFTAAGSGGATDEVSGPGPVWNIPAPSRQFSGRAEELQAMACLSAVVLHGIPGVGKTQLARAYCQQQRADAEIGWWIAADDRLSVIAGLALLGRRLGIRTEDPEGAARETVQLLGERGRWLLVLDNAGTEEDLFGLIPPAGTGRLVITSRNPAFDRIAEPVPVTPFPRRQSAHFLIQRTGSADYRAAEEVAELVGNLPLALEQAAAYCALTGISLADYARRYRSGRARLHRTGAPPDRLPVEGTLRLAFRQAARRNAAAVQLLRLLAFMAPTAAVSRRWLVAASGSLPRQLARAARDPLALDATVAVLRQTALITVDTEQAEWSMHALTGDVIRDGLGRRRLLSRIPGNVLAFGSIRHLDPTLAWDDHRWVRVAIRFITASLPGDVEDPAAWTRMAAIVPHAVSVLAHAQDLGVADASSATLRNNMGRLLLRRGDYLAALPLLLAADNEAQSVFGVFDPARLAFQHDLAEALCKAGYLDEAQDLLESLSEHAGTVLGTDHVEVAMIANDLGVVHRALGRTEQARLLFNEAVAGLRAAGRTDTVGALPPELNLADLDLDDGDAETAIARYRAAHDTQVRHLGADHPQTLVTLSNLAEASRLTGQLSAAAGLHEQCLTSRRRVLGADHPATSVSMNNLAVTYQALGRADEAHQLLTSAVALHERALGERHASSRRMTDNLRQATTQRAGRT</sequence>
<dbReference type="AlphaFoldDB" id="A0A1H3UTA1"/>
<dbReference type="OrthoDB" id="580767at2"/>
<evidence type="ECO:0000256" key="1">
    <source>
        <dbReference type="SAM" id="MobiDB-lite"/>
    </source>
</evidence>
<dbReference type="Proteomes" id="UP000199632">
    <property type="component" value="Unassembled WGS sequence"/>
</dbReference>
<dbReference type="PANTHER" id="PTHR46082">
    <property type="entry name" value="ATP/GTP-BINDING PROTEIN-RELATED"/>
    <property type="match status" value="1"/>
</dbReference>
<organism evidence="3 4">
    <name type="scientific">Asanoa ishikariensis</name>
    <dbReference type="NCBI Taxonomy" id="137265"/>
    <lineage>
        <taxon>Bacteria</taxon>
        <taxon>Bacillati</taxon>
        <taxon>Actinomycetota</taxon>
        <taxon>Actinomycetes</taxon>
        <taxon>Micromonosporales</taxon>
        <taxon>Micromonosporaceae</taxon>
        <taxon>Asanoa</taxon>
    </lineage>
</organism>
<dbReference type="InterPro" id="IPR053137">
    <property type="entry name" value="NLR-like"/>
</dbReference>
<protein>
    <submittedName>
        <fullName evidence="3">Tetratricopeptide repeat-containing protein</fullName>
    </submittedName>
</protein>
<feature type="compositionally biased region" description="Basic and acidic residues" evidence="1">
    <location>
        <begin position="711"/>
        <end position="722"/>
    </location>
</feature>
<keyword evidence="2" id="KW-0472">Membrane</keyword>
<evidence type="ECO:0000256" key="2">
    <source>
        <dbReference type="SAM" id="Phobius"/>
    </source>
</evidence>
<feature type="transmembrane region" description="Helical" evidence="2">
    <location>
        <begin position="24"/>
        <end position="42"/>
    </location>
</feature>
<dbReference type="PANTHER" id="PTHR46082:SF6">
    <property type="entry name" value="AAA+ ATPASE DOMAIN-CONTAINING PROTEIN-RELATED"/>
    <property type="match status" value="1"/>
</dbReference>
<evidence type="ECO:0000313" key="4">
    <source>
        <dbReference type="Proteomes" id="UP000199632"/>
    </source>
</evidence>
<keyword evidence="2" id="KW-1133">Transmembrane helix</keyword>
<feature type="compositionally biased region" description="Polar residues" evidence="1">
    <location>
        <begin position="723"/>
        <end position="735"/>
    </location>
</feature>
<dbReference type="Gene3D" id="1.25.40.10">
    <property type="entry name" value="Tetratricopeptide repeat domain"/>
    <property type="match status" value="2"/>
</dbReference>